<organism evidence="3 4">
    <name type="scientific">Umbelopsis vinacea</name>
    <dbReference type="NCBI Taxonomy" id="44442"/>
    <lineage>
        <taxon>Eukaryota</taxon>
        <taxon>Fungi</taxon>
        <taxon>Fungi incertae sedis</taxon>
        <taxon>Mucoromycota</taxon>
        <taxon>Mucoromycotina</taxon>
        <taxon>Umbelopsidomycetes</taxon>
        <taxon>Umbelopsidales</taxon>
        <taxon>Umbelopsidaceae</taxon>
        <taxon>Umbelopsis</taxon>
    </lineage>
</organism>
<feature type="compositionally biased region" description="Polar residues" evidence="1">
    <location>
        <begin position="1"/>
        <end position="11"/>
    </location>
</feature>
<reference evidence="3" key="1">
    <citation type="submission" date="2020-12" db="EMBL/GenBank/DDBJ databases">
        <title>Metabolic potential, ecology and presence of endohyphal bacteria is reflected in genomic diversity of Mucoromycotina.</title>
        <authorList>
            <person name="Muszewska A."/>
            <person name="Okrasinska A."/>
            <person name="Steczkiewicz K."/>
            <person name="Drgas O."/>
            <person name="Orlowska M."/>
            <person name="Perlinska-Lenart U."/>
            <person name="Aleksandrzak-Piekarczyk T."/>
            <person name="Szatraj K."/>
            <person name="Zielenkiewicz U."/>
            <person name="Pilsyk S."/>
            <person name="Malc E."/>
            <person name="Mieczkowski P."/>
            <person name="Kruszewska J.S."/>
            <person name="Biernat P."/>
            <person name="Pawlowska J."/>
        </authorList>
    </citation>
    <scope>NUCLEOTIDE SEQUENCE</scope>
    <source>
        <strain evidence="3">WA0000051536</strain>
    </source>
</reference>
<feature type="compositionally biased region" description="Low complexity" evidence="1">
    <location>
        <begin position="36"/>
        <end position="55"/>
    </location>
</feature>
<evidence type="ECO:0000313" key="3">
    <source>
        <dbReference type="EMBL" id="KAG2178705.1"/>
    </source>
</evidence>
<dbReference type="GO" id="GO:2001069">
    <property type="term" value="F:glycogen binding"/>
    <property type="evidence" value="ECO:0007669"/>
    <property type="project" value="TreeGrafter"/>
</dbReference>
<dbReference type="PANTHER" id="PTHR12307:SF36">
    <property type="entry name" value="GLYCOGEN-BINDING SUBUNIT 76A"/>
    <property type="match status" value="1"/>
</dbReference>
<dbReference type="EMBL" id="JAEPRA010000011">
    <property type="protein sequence ID" value="KAG2178705.1"/>
    <property type="molecule type" value="Genomic_DNA"/>
</dbReference>
<feature type="region of interest" description="Disordered" evidence="1">
    <location>
        <begin position="1"/>
        <end position="55"/>
    </location>
</feature>
<protein>
    <recommendedName>
        <fullName evidence="2">CBM21 domain-containing protein</fullName>
    </recommendedName>
</protein>
<dbReference type="GO" id="GO:0000164">
    <property type="term" value="C:protein phosphatase type 1 complex"/>
    <property type="evidence" value="ECO:0007669"/>
    <property type="project" value="TreeGrafter"/>
</dbReference>
<dbReference type="GO" id="GO:0005979">
    <property type="term" value="P:regulation of glycogen biosynthetic process"/>
    <property type="evidence" value="ECO:0007669"/>
    <property type="project" value="TreeGrafter"/>
</dbReference>
<dbReference type="InterPro" id="IPR050782">
    <property type="entry name" value="PP1_regulatory_subunit_3"/>
</dbReference>
<dbReference type="Proteomes" id="UP000612746">
    <property type="component" value="Unassembled WGS sequence"/>
</dbReference>
<evidence type="ECO:0000259" key="2">
    <source>
        <dbReference type="PROSITE" id="PS51159"/>
    </source>
</evidence>
<keyword evidence="4" id="KW-1185">Reference proteome</keyword>
<dbReference type="GO" id="GO:0008157">
    <property type="term" value="F:protein phosphatase 1 binding"/>
    <property type="evidence" value="ECO:0007669"/>
    <property type="project" value="TreeGrafter"/>
</dbReference>
<dbReference type="OrthoDB" id="1881at2759"/>
<name>A0A8H7PRQ5_9FUNG</name>
<dbReference type="Gene3D" id="2.60.40.2440">
    <property type="entry name" value="Carbohydrate binding type-21 domain"/>
    <property type="match status" value="1"/>
</dbReference>
<dbReference type="AlphaFoldDB" id="A0A8H7PRQ5"/>
<gene>
    <name evidence="3" type="ORF">INT44_001858</name>
</gene>
<accession>A0A8H7PRQ5</accession>
<comment type="caution">
    <text evidence="3">The sequence shown here is derived from an EMBL/GenBank/DDBJ whole genome shotgun (WGS) entry which is preliminary data.</text>
</comment>
<proteinExistence type="predicted"/>
<dbReference type="PANTHER" id="PTHR12307">
    <property type="entry name" value="PROTEIN PHOSPHATASE 1 REGULATORY SUBUNIT"/>
    <property type="match status" value="1"/>
</dbReference>
<dbReference type="Pfam" id="PF03370">
    <property type="entry name" value="CBM_21"/>
    <property type="match status" value="1"/>
</dbReference>
<dbReference type="InterPro" id="IPR005036">
    <property type="entry name" value="CBM21_dom"/>
</dbReference>
<evidence type="ECO:0000313" key="4">
    <source>
        <dbReference type="Proteomes" id="UP000612746"/>
    </source>
</evidence>
<sequence>MPYTASQTLVINASPPQPLSSTVPRHWANHRRVSLKKGSSEPPSKPSNKPSKLHLSLETCTSPMVRKKSGEIVKSSLKCKSAPTTPTCPKFVHFNADLEHVRLFLKAQTPTAVHGDPPELEEDEEDDDEDGIIIKSKRLEIKCSNWPVPSSPLELLAKMVSMESIKLGQDQKSLVGSCRVSNISFHKQVLVRYSFNYWQDTHEIEASYREPCASGDASNSALDRFMFNIPIVPTTNQTLFVCVKYTVNGREFWDNNEGHNYQVDITQMATPANKKHRRRQLVSDELPIKSSSPVEFGTSPPTVAISENKNKMWNRYDFGASLSAAKRTNAPTYKRVQSFPSYFSDVTQIDEMMKQPPAPSYRDNTTSAPIAIPRPAPGTPSYFDLVNKYCFYGNEHNSSIYSTSPSYSSSPAIRG</sequence>
<feature type="domain" description="CBM21" evidence="2">
    <location>
        <begin position="152"/>
        <end position="264"/>
    </location>
</feature>
<dbReference type="PROSITE" id="PS51159">
    <property type="entry name" value="CBM21"/>
    <property type="match status" value="1"/>
</dbReference>
<dbReference type="InterPro" id="IPR038175">
    <property type="entry name" value="CBM21_dom_sf"/>
</dbReference>
<evidence type="ECO:0000256" key="1">
    <source>
        <dbReference type="SAM" id="MobiDB-lite"/>
    </source>
</evidence>